<dbReference type="PANTHER" id="PTHR11081">
    <property type="entry name" value="FLAP ENDONUCLEASE FAMILY MEMBER"/>
    <property type="match status" value="1"/>
</dbReference>
<feature type="domain" description="Post-transcriptional regulator MKT1 N-terminal" evidence="5">
    <location>
        <begin position="306"/>
        <end position="390"/>
    </location>
</feature>
<keyword evidence="6" id="KW-0378">Hydrolase</keyword>
<dbReference type="InParanoid" id="A0A151Z656"/>
<dbReference type="FunCoup" id="A0A151Z656">
    <property type="interactions" value="132"/>
</dbReference>
<dbReference type="InterPro" id="IPR022040">
    <property type="entry name" value="MKT1_N"/>
</dbReference>
<feature type="domain" description="XPG N-terminal" evidence="3">
    <location>
        <begin position="4"/>
        <end position="82"/>
    </location>
</feature>
<accession>A0A151Z656</accession>
<feature type="domain" description="Post-transcriptional regulator MKT1 C-terminal" evidence="4">
    <location>
        <begin position="467"/>
        <end position="694"/>
    </location>
</feature>
<comment type="caution">
    <text evidence="6">The sequence shown here is derived from an EMBL/GenBank/DDBJ whole genome shotgun (WGS) entry which is preliminary data.</text>
</comment>
<protein>
    <submittedName>
        <fullName evidence="6">5'3'-exonuclease N-and I-domain-containing protein</fullName>
    </submittedName>
</protein>
<dbReference type="CDD" id="cd09858">
    <property type="entry name" value="PIN_MKT1"/>
    <property type="match status" value="1"/>
</dbReference>
<keyword evidence="7" id="KW-1185">Reference proteome</keyword>
<dbReference type="STRING" id="361077.A0A151Z656"/>
<dbReference type="Proteomes" id="UP000076078">
    <property type="component" value="Unassembled WGS sequence"/>
</dbReference>
<dbReference type="Pfam" id="PF12247">
    <property type="entry name" value="MKT1_N"/>
    <property type="match status" value="1"/>
</dbReference>
<dbReference type="AlphaFoldDB" id="A0A151Z656"/>
<dbReference type="InterPro" id="IPR022039">
    <property type="entry name" value="MKT1_C"/>
</dbReference>
<dbReference type="OrthoDB" id="17262at2759"/>
<keyword evidence="1" id="KW-0810">Translation regulation</keyword>
<comment type="similarity">
    <text evidence="2">Belongs to the XPG/RAD2 endonuclease family.</text>
</comment>
<evidence type="ECO:0000259" key="4">
    <source>
        <dbReference type="Pfam" id="PF12246"/>
    </source>
</evidence>
<keyword evidence="6" id="KW-0269">Exonuclease</keyword>
<dbReference type="InterPro" id="IPR006085">
    <property type="entry name" value="XPG_DNA_repair_N"/>
</dbReference>
<dbReference type="SUPFAM" id="SSF88723">
    <property type="entry name" value="PIN domain-like"/>
    <property type="match status" value="1"/>
</dbReference>
<keyword evidence="6" id="KW-0540">Nuclease</keyword>
<dbReference type="Gene3D" id="3.40.50.1010">
    <property type="entry name" value="5'-nuclease"/>
    <property type="match status" value="1"/>
</dbReference>
<dbReference type="EMBL" id="LODT01000041">
    <property type="protein sequence ID" value="KYQ89439.1"/>
    <property type="molecule type" value="Genomic_DNA"/>
</dbReference>
<dbReference type="GO" id="GO:0006417">
    <property type="term" value="P:regulation of translation"/>
    <property type="evidence" value="ECO:0007669"/>
    <property type="project" value="UniProtKB-KW"/>
</dbReference>
<dbReference type="GO" id="GO:0004527">
    <property type="term" value="F:exonuclease activity"/>
    <property type="evidence" value="ECO:0007669"/>
    <property type="project" value="UniProtKB-KW"/>
</dbReference>
<dbReference type="PANTHER" id="PTHR11081:SF32">
    <property type="entry name" value="POST-TRANSCRIPTIONAL REGULATOR MKT1"/>
    <property type="match status" value="1"/>
</dbReference>
<dbReference type="Pfam" id="PF12246">
    <property type="entry name" value="MKT1_C"/>
    <property type="match status" value="1"/>
</dbReference>
<gene>
    <name evidence="6" type="ORF">DLAC_10104</name>
</gene>
<dbReference type="GO" id="GO:0017108">
    <property type="term" value="F:5'-flap endonuclease activity"/>
    <property type="evidence" value="ECO:0007669"/>
    <property type="project" value="TreeGrafter"/>
</dbReference>
<evidence type="ECO:0000313" key="7">
    <source>
        <dbReference type="Proteomes" id="UP000076078"/>
    </source>
</evidence>
<proteinExistence type="inferred from homology"/>
<dbReference type="Pfam" id="PF00752">
    <property type="entry name" value="XPG_N"/>
    <property type="match status" value="1"/>
</dbReference>
<dbReference type="InterPro" id="IPR037314">
    <property type="entry name" value="MKT1_H3TH"/>
</dbReference>
<reference evidence="6 7" key="1">
    <citation type="submission" date="2015-12" db="EMBL/GenBank/DDBJ databases">
        <title>Dictyostelia acquired genes for synthesis and detection of signals that induce cell-type specialization by lateral gene transfer from prokaryotes.</title>
        <authorList>
            <person name="Gloeckner G."/>
            <person name="Schaap P."/>
        </authorList>
    </citation>
    <scope>NUCLEOTIDE SEQUENCE [LARGE SCALE GENOMIC DNA]</scope>
    <source>
        <strain evidence="6 7">TK</strain>
    </source>
</reference>
<dbReference type="OMA" id="RFYQTKV"/>
<sequence>MSSIKLLKEYLEKISKTTKIEALNDHRIGIEAIPWIFKLPIKEPFHITMGGLPLTLIDILEKEIEKLKKSNIKPFFVFNGLSNIKERTPPKQPSFKLNSAWDLYYRGQYPQAEKAFQDAIEKSQVAPYIPHIIAYFKQHGIEFFKAPYFVGPQLAYFSDPQQKSYLNAVYGSPELLLFGVQRLIIDIDFEKGTYVWVDLKTILQELAMTHDQFIDACLICGYEYCANSPFPFAKDNFRVVCEMVKASHSGFDVIRNYAHVLGPSLDKYLDQFLRTKTLIQNHLILYSSGVCEPIYKDVTYQNKLTEINTIFGSRLPNDVYFYISQGVISQQVINNFVSGSLVEPSPAIDFEELRTMLEYLKRIRTKTIGLLAFSLNNDLKSKSVKFTRWFEPKESDIYQNFDEIAVLPKYMSENLQRQIKSKSADEPVNLHYVCKSIQNISNVHVRGVANDTFKDMDEAIYMTIQQALSVMNYIVHPTSHSGITSASTVYAQHLSFVKNEKLQEPLVLLIELLRAGVLSQDRLSFIPTPKSHYEFQATKPSSLLVSRVLSLVPVQCDATYWDGPIDHDLMSFQILTKSLFKTIRNLLEMTSLHNFLTYKIMLQPSEYTNFSMKLPFFCQPNVGMGLLAKGILLDNLTMERLEKVFPNFTNLKSDLELANEFWEIAMKLVQDLNAIGDVSSTLLKSFKDADQLWKTSLKASNLI</sequence>
<evidence type="ECO:0000313" key="6">
    <source>
        <dbReference type="EMBL" id="KYQ89439.1"/>
    </source>
</evidence>
<evidence type="ECO:0000256" key="1">
    <source>
        <dbReference type="ARBA" id="ARBA00022845"/>
    </source>
</evidence>
<evidence type="ECO:0000259" key="5">
    <source>
        <dbReference type="Pfam" id="PF12247"/>
    </source>
</evidence>
<evidence type="ECO:0000259" key="3">
    <source>
        <dbReference type="Pfam" id="PF00752"/>
    </source>
</evidence>
<dbReference type="InterPro" id="IPR006084">
    <property type="entry name" value="XPG/Rad2"/>
</dbReference>
<dbReference type="InterPro" id="IPR029060">
    <property type="entry name" value="PIN-like_dom_sf"/>
</dbReference>
<name>A0A151Z656_TIELA</name>
<dbReference type="CDD" id="cd09902">
    <property type="entry name" value="H3TH_MKT1"/>
    <property type="match status" value="1"/>
</dbReference>
<evidence type="ECO:0000256" key="2">
    <source>
        <dbReference type="ARBA" id="ARBA00024023"/>
    </source>
</evidence>
<organism evidence="6 7">
    <name type="scientific">Tieghemostelium lacteum</name>
    <name type="common">Slime mold</name>
    <name type="synonym">Dictyostelium lacteum</name>
    <dbReference type="NCBI Taxonomy" id="361077"/>
    <lineage>
        <taxon>Eukaryota</taxon>
        <taxon>Amoebozoa</taxon>
        <taxon>Evosea</taxon>
        <taxon>Eumycetozoa</taxon>
        <taxon>Dictyostelia</taxon>
        <taxon>Dictyosteliales</taxon>
        <taxon>Raperosteliaceae</taxon>
        <taxon>Tieghemostelium</taxon>
    </lineage>
</organism>